<name>A0A285SC50_9BACL</name>
<evidence type="ECO:0000313" key="1">
    <source>
        <dbReference type="EMBL" id="SOC05294.1"/>
    </source>
</evidence>
<dbReference type="AlphaFoldDB" id="A0A285SC50"/>
<organism evidence="1 2">
    <name type="scientific">Ureibacillus xyleni</name>
    <dbReference type="NCBI Taxonomy" id="614648"/>
    <lineage>
        <taxon>Bacteria</taxon>
        <taxon>Bacillati</taxon>
        <taxon>Bacillota</taxon>
        <taxon>Bacilli</taxon>
        <taxon>Bacillales</taxon>
        <taxon>Caryophanaceae</taxon>
        <taxon>Ureibacillus</taxon>
    </lineage>
</organism>
<evidence type="ECO:0000313" key="2">
    <source>
        <dbReference type="Proteomes" id="UP000219636"/>
    </source>
</evidence>
<dbReference type="OrthoDB" id="1682087at2"/>
<reference evidence="2" key="1">
    <citation type="submission" date="2017-08" db="EMBL/GenBank/DDBJ databases">
        <authorList>
            <person name="Varghese N."/>
            <person name="Submissions S."/>
        </authorList>
    </citation>
    <scope>NUCLEOTIDE SEQUENCE [LARGE SCALE GENOMIC DNA]</scope>
    <source>
        <strain evidence="2">JC22</strain>
    </source>
</reference>
<dbReference type="EMBL" id="OBMQ01000004">
    <property type="protein sequence ID" value="SOC05294.1"/>
    <property type="molecule type" value="Genomic_DNA"/>
</dbReference>
<protein>
    <submittedName>
        <fullName evidence="1">Uncharacterized protein</fullName>
    </submittedName>
</protein>
<accession>A0A285SC50</accession>
<keyword evidence="2" id="KW-1185">Reference proteome</keyword>
<gene>
    <name evidence="1" type="ORF">SAMN05880501_10439</name>
</gene>
<dbReference type="RefSeq" id="WP_097073010.1">
    <property type="nucleotide sequence ID" value="NZ_OBMQ01000004.1"/>
</dbReference>
<proteinExistence type="predicted"/>
<sequence>MKYENAVLEYRLKKGRNEFVPLYYYSDIDLGEILARRECEFFVKNGVTYKQLSSGLEDQLFVIYLELFEEEPPLENQQTKKSTIPLEIRELNARKNHPIITTKIYDNHFDILSEIGSVYTYTDGKEWERDSAEIDEDRKTYILYVISTGYEC</sequence>
<dbReference type="Proteomes" id="UP000219636">
    <property type="component" value="Unassembled WGS sequence"/>
</dbReference>